<keyword evidence="2" id="KW-0067">ATP-binding</keyword>
<feature type="domain" description="Orc1-like AAA ATPase" evidence="3">
    <location>
        <begin position="2"/>
        <end position="151"/>
    </location>
</feature>
<feature type="non-terminal residue" evidence="4">
    <location>
        <position position="370"/>
    </location>
</feature>
<proteinExistence type="predicted"/>
<dbReference type="Proteomes" id="UP001596025">
    <property type="component" value="Unassembled WGS sequence"/>
</dbReference>
<evidence type="ECO:0000313" key="4">
    <source>
        <dbReference type="EMBL" id="MFC4694134.1"/>
    </source>
</evidence>
<dbReference type="SUPFAM" id="SSF52540">
    <property type="entry name" value="P-loop containing nucleoside triphosphate hydrolases"/>
    <property type="match status" value="1"/>
</dbReference>
<dbReference type="RefSeq" id="WP_387988852.1">
    <property type="nucleotide sequence ID" value="NZ_JBHSGR010000012.1"/>
</dbReference>
<dbReference type="PANTHER" id="PTHR16305">
    <property type="entry name" value="TESTICULAR SOLUBLE ADENYLYL CYCLASE"/>
    <property type="match status" value="1"/>
</dbReference>
<evidence type="ECO:0000256" key="1">
    <source>
        <dbReference type="ARBA" id="ARBA00022741"/>
    </source>
</evidence>
<protein>
    <submittedName>
        <fullName evidence="4">AAA family ATPase</fullName>
    </submittedName>
</protein>
<dbReference type="EMBL" id="JBHSGR010000012">
    <property type="protein sequence ID" value="MFC4694134.1"/>
    <property type="molecule type" value="Genomic_DNA"/>
</dbReference>
<name>A0ABV9LJ72_9ACTN</name>
<keyword evidence="5" id="KW-1185">Reference proteome</keyword>
<dbReference type="InterPro" id="IPR027417">
    <property type="entry name" value="P-loop_NTPase"/>
</dbReference>
<keyword evidence="1" id="KW-0547">Nucleotide-binding</keyword>
<evidence type="ECO:0000256" key="2">
    <source>
        <dbReference type="ARBA" id="ARBA00022840"/>
    </source>
</evidence>
<dbReference type="PANTHER" id="PTHR16305:SF35">
    <property type="entry name" value="TRANSCRIPTIONAL ACTIVATOR DOMAIN"/>
    <property type="match status" value="1"/>
</dbReference>
<organism evidence="4 5">
    <name type="scientific">Geodermatophilus arenarius</name>
    <dbReference type="NCBI Taxonomy" id="1137990"/>
    <lineage>
        <taxon>Bacteria</taxon>
        <taxon>Bacillati</taxon>
        <taxon>Actinomycetota</taxon>
        <taxon>Actinomycetes</taxon>
        <taxon>Geodermatophilales</taxon>
        <taxon>Geodermatophilaceae</taxon>
        <taxon>Geodermatophilus</taxon>
    </lineage>
</organism>
<sequence length="370" mass="36949">MGRAAELARVDRLLDDARAGRPGLLVVEGEAGIGKTALLEAAAARAAGCTVLRARGIESEATLPQAVLLELLGPLRPLLPEVPPGQAAALAAALGWGPADVPGERHLVAAGTLSLLAAAAAAAPVLVLVDDLQWADAESAAALLFAARRVHGDRVAVLVARRPGAGPLPGAEVLPVTALPADDARTLLAGTVAPAVARRLAGRVGGVPLALLEVAAALSPAQRAGTEQPPADLPVGPALSGAFEPVLAGLSAGAREAVLLLAAADDGSAAAVAAALARSGTDPAEALDAAEERGVVVRDGDALAFRHPLLRSLVWRRATPAERRRAHRLLAGTARTGADLAAVLDRALAAAGPDEALARELAAAAGRARA</sequence>
<reference evidence="5" key="1">
    <citation type="journal article" date="2019" name="Int. J. Syst. Evol. Microbiol.">
        <title>The Global Catalogue of Microorganisms (GCM) 10K type strain sequencing project: providing services to taxonomists for standard genome sequencing and annotation.</title>
        <authorList>
            <consortium name="The Broad Institute Genomics Platform"/>
            <consortium name="The Broad Institute Genome Sequencing Center for Infectious Disease"/>
            <person name="Wu L."/>
            <person name="Ma J."/>
        </authorList>
    </citation>
    <scope>NUCLEOTIDE SEQUENCE [LARGE SCALE GENOMIC DNA]</scope>
    <source>
        <strain evidence="5">CCUG 62763</strain>
    </source>
</reference>
<evidence type="ECO:0000313" key="5">
    <source>
        <dbReference type="Proteomes" id="UP001596025"/>
    </source>
</evidence>
<evidence type="ECO:0000259" key="3">
    <source>
        <dbReference type="Pfam" id="PF13191"/>
    </source>
</evidence>
<dbReference type="Pfam" id="PF13191">
    <property type="entry name" value="AAA_16"/>
    <property type="match status" value="1"/>
</dbReference>
<gene>
    <name evidence="4" type="ORF">ACFO3M_12125</name>
</gene>
<accession>A0ABV9LJ72</accession>
<dbReference type="InterPro" id="IPR041664">
    <property type="entry name" value="AAA_16"/>
</dbReference>
<comment type="caution">
    <text evidence="4">The sequence shown here is derived from an EMBL/GenBank/DDBJ whole genome shotgun (WGS) entry which is preliminary data.</text>
</comment>